<dbReference type="Proteomes" id="UP000244956">
    <property type="component" value="Unassembled WGS sequence"/>
</dbReference>
<dbReference type="EMBL" id="QEWP01000006">
    <property type="protein sequence ID" value="PWD99609.1"/>
    <property type="molecule type" value="Genomic_DNA"/>
</dbReference>
<feature type="signal peptide" evidence="1">
    <location>
        <begin position="1"/>
        <end position="22"/>
    </location>
</feature>
<gene>
    <name evidence="2" type="ORF">DDZ16_09180</name>
</gene>
<dbReference type="RefSeq" id="WP_109264149.1">
    <property type="nucleotide sequence ID" value="NZ_QEWP01000006.1"/>
</dbReference>
<dbReference type="AlphaFoldDB" id="A0A2U2B958"/>
<dbReference type="InterPro" id="IPR013783">
    <property type="entry name" value="Ig-like_fold"/>
</dbReference>
<dbReference type="Gene3D" id="2.60.40.10">
    <property type="entry name" value="Immunoglobulins"/>
    <property type="match status" value="1"/>
</dbReference>
<dbReference type="OrthoDB" id="1409865at2"/>
<protein>
    <recommendedName>
        <fullName evidence="4">DUF4876 domain-containing protein</fullName>
    </recommendedName>
</protein>
<evidence type="ECO:0008006" key="4">
    <source>
        <dbReference type="Google" id="ProtNLM"/>
    </source>
</evidence>
<dbReference type="PROSITE" id="PS51257">
    <property type="entry name" value="PROKAR_LIPOPROTEIN"/>
    <property type="match status" value="1"/>
</dbReference>
<dbReference type="Pfam" id="PF16215">
    <property type="entry name" value="DUF4876"/>
    <property type="match status" value="1"/>
</dbReference>
<evidence type="ECO:0000256" key="1">
    <source>
        <dbReference type="SAM" id="SignalP"/>
    </source>
</evidence>
<proteinExistence type="predicted"/>
<name>A0A2U2B958_9BACT</name>
<dbReference type="SUPFAM" id="SSF117074">
    <property type="entry name" value="Hypothetical protein PA1324"/>
    <property type="match status" value="1"/>
</dbReference>
<organism evidence="2 3">
    <name type="scientific">Marinilabilia rubra</name>
    <dbReference type="NCBI Taxonomy" id="2162893"/>
    <lineage>
        <taxon>Bacteria</taxon>
        <taxon>Pseudomonadati</taxon>
        <taxon>Bacteroidota</taxon>
        <taxon>Bacteroidia</taxon>
        <taxon>Marinilabiliales</taxon>
        <taxon>Marinilabiliaceae</taxon>
        <taxon>Marinilabilia</taxon>
    </lineage>
</organism>
<dbReference type="InterPro" id="IPR032627">
    <property type="entry name" value="DUF4876"/>
</dbReference>
<keyword evidence="1" id="KW-0732">Signal</keyword>
<evidence type="ECO:0000313" key="3">
    <source>
        <dbReference type="Proteomes" id="UP000244956"/>
    </source>
</evidence>
<keyword evidence="3" id="KW-1185">Reference proteome</keyword>
<feature type="chain" id="PRO_5015520471" description="DUF4876 domain-containing protein" evidence="1">
    <location>
        <begin position="23"/>
        <end position="417"/>
    </location>
</feature>
<sequence>MKKSFLFRNAILAIFIALGFSACEKDDEVSLANLDVQLEVAESFTGLSTGEVYVYITNTIDNGVDSALTNADGLAQFMNIAPGTYNVSASMNLTEEEAGAASGYYEEMTLNAVENDVQLMGGIDSQVFITLDGEPASSLVIKEFYYNGANDPTYSIMFKDQFVEIYNNSSEVVYADGLYLASLAPSRNGNDENDVPLSLEMTEYVYASKILQVPGSGEEYPIQPGESIVVCLNAVDYTNDGANADITVDLSTADFETYAVDWLQSLGRTGSAYFDLDNVDVPNMECVYLNIENYGWFNFDISSSSIVIFRNENFEIEQVADPSKDVPDFSDYFAKINVNDVVDGIDMMYNAETSAFKRLPEKIDAGFNFIEGETYTSKSVRRKVAKEVDGRRILLDTNNSSNDFEVIDLPTPRGFGE</sequence>
<evidence type="ECO:0000313" key="2">
    <source>
        <dbReference type="EMBL" id="PWD99609.1"/>
    </source>
</evidence>
<reference evidence="2 3" key="1">
    <citation type="submission" date="2018-05" db="EMBL/GenBank/DDBJ databases">
        <title>Marinilabilia rubrum sp. nov., isolated from saltern sediment.</title>
        <authorList>
            <person name="Zhang R."/>
        </authorList>
    </citation>
    <scope>NUCLEOTIDE SEQUENCE [LARGE SCALE GENOMIC DNA]</scope>
    <source>
        <strain evidence="2 3">WTE16</strain>
    </source>
</reference>
<comment type="caution">
    <text evidence="2">The sequence shown here is derived from an EMBL/GenBank/DDBJ whole genome shotgun (WGS) entry which is preliminary data.</text>
</comment>
<accession>A0A2U2B958</accession>